<protein>
    <submittedName>
        <fullName evidence="1">Uncharacterized protein</fullName>
    </submittedName>
</protein>
<evidence type="ECO:0000313" key="1">
    <source>
        <dbReference type="EMBL" id="KIM61511.1"/>
    </source>
</evidence>
<keyword evidence="2" id="KW-1185">Reference proteome</keyword>
<reference evidence="2" key="2">
    <citation type="submission" date="2015-01" db="EMBL/GenBank/DDBJ databases">
        <title>Evolutionary Origins and Diversification of the Mycorrhizal Mutualists.</title>
        <authorList>
            <consortium name="DOE Joint Genome Institute"/>
            <consortium name="Mycorrhizal Genomics Consortium"/>
            <person name="Kohler A."/>
            <person name="Kuo A."/>
            <person name="Nagy L.G."/>
            <person name="Floudas D."/>
            <person name="Copeland A."/>
            <person name="Barry K.W."/>
            <person name="Cichocki N."/>
            <person name="Veneault-Fourrey C."/>
            <person name="LaButti K."/>
            <person name="Lindquist E.A."/>
            <person name="Lipzen A."/>
            <person name="Lundell T."/>
            <person name="Morin E."/>
            <person name="Murat C."/>
            <person name="Riley R."/>
            <person name="Ohm R."/>
            <person name="Sun H."/>
            <person name="Tunlid A."/>
            <person name="Henrissat B."/>
            <person name="Grigoriev I.V."/>
            <person name="Hibbett D.S."/>
            <person name="Martin F."/>
        </authorList>
    </citation>
    <scope>NUCLEOTIDE SEQUENCE [LARGE SCALE GENOMIC DNA]</scope>
    <source>
        <strain evidence="2">Foug A</strain>
    </source>
</reference>
<organism evidence="1 2">
    <name type="scientific">Scleroderma citrinum Foug A</name>
    <dbReference type="NCBI Taxonomy" id="1036808"/>
    <lineage>
        <taxon>Eukaryota</taxon>
        <taxon>Fungi</taxon>
        <taxon>Dikarya</taxon>
        <taxon>Basidiomycota</taxon>
        <taxon>Agaricomycotina</taxon>
        <taxon>Agaricomycetes</taxon>
        <taxon>Agaricomycetidae</taxon>
        <taxon>Boletales</taxon>
        <taxon>Sclerodermatineae</taxon>
        <taxon>Sclerodermataceae</taxon>
        <taxon>Scleroderma</taxon>
    </lineage>
</organism>
<dbReference type="HOGENOM" id="CLU_2005277_0_0_1"/>
<gene>
    <name evidence="1" type="ORF">SCLCIDRAFT_874659</name>
</gene>
<evidence type="ECO:0000313" key="2">
    <source>
        <dbReference type="Proteomes" id="UP000053989"/>
    </source>
</evidence>
<dbReference type="Proteomes" id="UP000053989">
    <property type="component" value="Unassembled WGS sequence"/>
</dbReference>
<name>A0A0C3E070_9AGAM</name>
<dbReference type="AlphaFoldDB" id="A0A0C3E070"/>
<reference evidence="1 2" key="1">
    <citation type="submission" date="2014-04" db="EMBL/GenBank/DDBJ databases">
        <authorList>
            <consortium name="DOE Joint Genome Institute"/>
            <person name="Kuo A."/>
            <person name="Kohler A."/>
            <person name="Nagy L.G."/>
            <person name="Floudas D."/>
            <person name="Copeland A."/>
            <person name="Barry K.W."/>
            <person name="Cichocki N."/>
            <person name="Veneault-Fourrey C."/>
            <person name="LaButti K."/>
            <person name="Lindquist E.A."/>
            <person name="Lipzen A."/>
            <person name="Lundell T."/>
            <person name="Morin E."/>
            <person name="Murat C."/>
            <person name="Sun H."/>
            <person name="Tunlid A."/>
            <person name="Henrissat B."/>
            <person name="Grigoriev I.V."/>
            <person name="Hibbett D.S."/>
            <person name="Martin F."/>
            <person name="Nordberg H.P."/>
            <person name="Cantor M.N."/>
            <person name="Hua S.X."/>
        </authorList>
    </citation>
    <scope>NUCLEOTIDE SEQUENCE [LARGE SCALE GENOMIC DNA]</scope>
    <source>
        <strain evidence="1 2">Foug A</strain>
    </source>
</reference>
<dbReference type="InParanoid" id="A0A0C3E070"/>
<accession>A0A0C3E070</accession>
<proteinExistence type="predicted"/>
<sequence>MFNSAISEGVLLLHMFRRPWINPYHGLDSLLPPQLTYAILPSWHGPPMKVISSMCSAHLICSLICHSCSFVNDAIGTLLRCSVHKFPLLFQEMEKYVDMSTTRTGMGDSPANQTPVYIETPYGH</sequence>
<dbReference type="EMBL" id="KN822051">
    <property type="protein sequence ID" value="KIM61511.1"/>
    <property type="molecule type" value="Genomic_DNA"/>
</dbReference>